<reference evidence="9 10" key="1">
    <citation type="journal article" date="2017" name="BMC Biol.">
        <title>Genomic innovations, transcriptional plasticity and gene loss underlying the evolution and divergence of two highly polyphagous and invasive Helicoverpa pest species.</title>
        <authorList>
            <person name="Pearce S.L."/>
            <person name="Clarke D.F."/>
            <person name="East P.D."/>
            <person name="Elfekih S."/>
            <person name="Gordon K.H."/>
            <person name="Jermiin L.S."/>
            <person name="McGaughran A."/>
            <person name="Oakeshott J.G."/>
            <person name="Papanikolaou A."/>
            <person name="Perera O.P."/>
            <person name="Rane R.V."/>
            <person name="Richards S."/>
            <person name="Tay W.T."/>
            <person name="Walsh T.K."/>
            <person name="Anderson A."/>
            <person name="Anderson C.J."/>
            <person name="Asgari S."/>
            <person name="Board P.G."/>
            <person name="Bretschneider A."/>
            <person name="Campbell P.M."/>
            <person name="Chertemps T."/>
            <person name="Christeller J.T."/>
            <person name="Coppin C.W."/>
            <person name="Downes S.J."/>
            <person name="Duan G."/>
            <person name="Farnsworth C.A."/>
            <person name="Good R.T."/>
            <person name="Han L.B."/>
            <person name="Han Y.C."/>
            <person name="Hatje K."/>
            <person name="Horne I."/>
            <person name="Huang Y.P."/>
            <person name="Hughes D.S."/>
            <person name="Jacquin-Joly E."/>
            <person name="James W."/>
            <person name="Jhangiani S."/>
            <person name="Kollmar M."/>
            <person name="Kuwar S.S."/>
            <person name="Li S."/>
            <person name="Liu N.Y."/>
            <person name="Maibeche M.T."/>
            <person name="Miller J.R."/>
            <person name="Montagne N."/>
            <person name="Perry T."/>
            <person name="Qu J."/>
            <person name="Song S.V."/>
            <person name="Sutton G.G."/>
            <person name="Vogel H."/>
            <person name="Walenz B.P."/>
            <person name="Xu W."/>
            <person name="Zhang H.J."/>
            <person name="Zou Z."/>
            <person name="Batterham P."/>
            <person name="Edwards O.R."/>
            <person name="Feyereisen R."/>
            <person name="Gibbs R.A."/>
            <person name="Heckel D.G."/>
            <person name="McGrath A."/>
            <person name="Robin C."/>
            <person name="Scherer S.E."/>
            <person name="Worley K.C."/>
            <person name="Wu Y.D."/>
        </authorList>
    </citation>
    <scope>NUCLEOTIDE SEQUENCE [LARGE SCALE GENOMIC DNA]</scope>
    <source>
        <strain evidence="9">Harm_GR_Male_#8</strain>
        <tissue evidence="9">Whole organism</tissue>
    </source>
</reference>
<evidence type="ECO:0000256" key="4">
    <source>
        <dbReference type="ARBA" id="ARBA00022989"/>
    </source>
</evidence>
<comment type="subcellular location">
    <subcellularLocation>
        <location evidence="1">Membrane</location>
        <topology evidence="1">Multi-pass membrane protein</topology>
    </subcellularLocation>
</comment>
<evidence type="ECO:0000313" key="10">
    <source>
        <dbReference type="Proteomes" id="UP000249218"/>
    </source>
</evidence>
<evidence type="ECO:0000313" key="9">
    <source>
        <dbReference type="EMBL" id="PZC87381.1"/>
    </source>
</evidence>
<keyword evidence="10" id="KW-1185">Reference proteome</keyword>
<evidence type="ECO:0000256" key="5">
    <source>
        <dbReference type="ARBA" id="ARBA00023136"/>
    </source>
</evidence>
<evidence type="ECO:0000256" key="3">
    <source>
        <dbReference type="ARBA" id="ARBA00022692"/>
    </source>
</evidence>
<feature type="transmembrane region" description="Helical" evidence="7">
    <location>
        <begin position="1076"/>
        <end position="1097"/>
    </location>
</feature>
<dbReference type="GO" id="GO:0008381">
    <property type="term" value="F:mechanosensitive monoatomic ion channel activity"/>
    <property type="evidence" value="ECO:0007669"/>
    <property type="project" value="TreeGrafter"/>
</dbReference>
<feature type="transmembrane region" description="Helical" evidence="7">
    <location>
        <begin position="1150"/>
        <end position="1170"/>
    </location>
</feature>
<keyword evidence="3 7" id="KW-0812">Transmembrane</keyword>
<feature type="transmembrane region" description="Helical" evidence="7">
    <location>
        <begin position="973"/>
        <end position="997"/>
    </location>
</feature>
<organism evidence="9 10">
    <name type="scientific">Helicoverpa armigera</name>
    <name type="common">Cotton bollworm</name>
    <name type="synonym">Heliothis armigera</name>
    <dbReference type="NCBI Taxonomy" id="29058"/>
    <lineage>
        <taxon>Eukaryota</taxon>
        <taxon>Metazoa</taxon>
        <taxon>Ecdysozoa</taxon>
        <taxon>Arthropoda</taxon>
        <taxon>Hexapoda</taxon>
        <taxon>Insecta</taxon>
        <taxon>Pterygota</taxon>
        <taxon>Neoptera</taxon>
        <taxon>Endopterygota</taxon>
        <taxon>Lepidoptera</taxon>
        <taxon>Glossata</taxon>
        <taxon>Ditrysia</taxon>
        <taxon>Noctuoidea</taxon>
        <taxon>Noctuidae</taxon>
        <taxon>Heliothinae</taxon>
        <taxon>Helicoverpa</taxon>
    </lineage>
</organism>
<comment type="caution">
    <text evidence="9">The sequence shown here is derived from an EMBL/GenBank/DDBJ whole genome shotgun (WGS) entry which is preliminary data.</text>
</comment>
<dbReference type="PANTHER" id="PTHR23302:SF24">
    <property type="entry name" value="TMC DOMAIN-CONTAINING PROTEIN"/>
    <property type="match status" value="1"/>
</dbReference>
<feature type="transmembrane region" description="Helical" evidence="7">
    <location>
        <begin position="494"/>
        <end position="513"/>
    </location>
</feature>
<feature type="region of interest" description="Disordered" evidence="6">
    <location>
        <begin position="1"/>
        <end position="21"/>
    </location>
</feature>
<dbReference type="PANTHER" id="PTHR23302">
    <property type="entry name" value="TRANSMEMBRANE CHANNEL-RELATED"/>
    <property type="match status" value="1"/>
</dbReference>
<comment type="similarity">
    <text evidence="2">Belongs to the TMC family.</text>
</comment>
<feature type="transmembrane region" description="Helical" evidence="7">
    <location>
        <begin position="655"/>
        <end position="673"/>
    </location>
</feature>
<feature type="transmembrane region" description="Helical" evidence="7">
    <location>
        <begin position="606"/>
        <end position="631"/>
    </location>
</feature>
<evidence type="ECO:0000256" key="1">
    <source>
        <dbReference type="ARBA" id="ARBA00004141"/>
    </source>
</evidence>
<feature type="transmembrane region" description="Helical" evidence="7">
    <location>
        <begin position="388"/>
        <end position="409"/>
    </location>
</feature>
<dbReference type="InterPro" id="IPR012496">
    <property type="entry name" value="TMC_dom"/>
</dbReference>
<feature type="transmembrane region" description="Helical" evidence="7">
    <location>
        <begin position="285"/>
        <end position="309"/>
    </location>
</feature>
<feature type="domain" description="TMC" evidence="8">
    <location>
        <begin position="1228"/>
        <end position="1338"/>
    </location>
</feature>
<protein>
    <recommendedName>
        <fullName evidence="8">TMC domain-containing protein</fullName>
    </recommendedName>
</protein>
<dbReference type="Pfam" id="PF07810">
    <property type="entry name" value="TMC"/>
    <property type="match status" value="2"/>
</dbReference>
<feature type="transmembrane region" description="Helical" evidence="7">
    <location>
        <begin position="1399"/>
        <end position="1424"/>
    </location>
</feature>
<dbReference type="InterPro" id="IPR038900">
    <property type="entry name" value="TMC"/>
</dbReference>
<evidence type="ECO:0000256" key="2">
    <source>
        <dbReference type="ARBA" id="ARBA00006510"/>
    </source>
</evidence>
<dbReference type="GO" id="GO:0005886">
    <property type="term" value="C:plasma membrane"/>
    <property type="evidence" value="ECO:0007669"/>
    <property type="project" value="InterPro"/>
</dbReference>
<dbReference type="EMBL" id="NHMN01023779">
    <property type="protein sequence ID" value="PZC87381.1"/>
    <property type="molecule type" value="Genomic_DNA"/>
</dbReference>
<feature type="domain" description="TMC" evidence="8">
    <location>
        <begin position="540"/>
        <end position="650"/>
    </location>
</feature>
<feature type="transmembrane region" description="Helical" evidence="7">
    <location>
        <begin position="1182"/>
        <end position="1201"/>
    </location>
</feature>
<evidence type="ECO:0000256" key="7">
    <source>
        <dbReference type="SAM" id="Phobius"/>
    </source>
</evidence>
<keyword evidence="4 7" id="KW-1133">Transmembrane helix</keyword>
<feature type="transmembrane region" description="Helical" evidence="7">
    <location>
        <begin position="1343"/>
        <end position="1361"/>
    </location>
</feature>
<dbReference type="OrthoDB" id="1936208at2759"/>
<feature type="transmembrane region" description="Helical" evidence="7">
    <location>
        <begin position="711"/>
        <end position="736"/>
    </location>
</feature>
<proteinExistence type="inferred from homology"/>
<dbReference type="Proteomes" id="UP000249218">
    <property type="component" value="Unassembled WGS sequence"/>
</dbReference>
<evidence type="ECO:0000259" key="8">
    <source>
        <dbReference type="Pfam" id="PF07810"/>
    </source>
</evidence>
<accession>A0A2W1CMU3</accession>
<feature type="transmembrane region" description="Helical" evidence="7">
    <location>
        <begin position="876"/>
        <end position="898"/>
    </location>
</feature>
<sequence length="1485" mass="173763">MSGGNSKNKARSKKQEGWEEAGGEFYQELYPGGEQELFDNLQRADAAKLATLLPSKQARNTTTVKRARSQNERRQSTYARTTQSRDIHLSMLPDLSENLSNEERTWEEIMQIKAMPVPMNQKRELKARLQNATKLRLQGFEQLQWRQRKVWHRFRIRLSEVVGKLELWQSPMREIEGKFGTGVVSYFLFLRWLLFLNVAISLLIILFLILPTSVLKEVEYDCDGYEPNSTICCSQYYLTKNLTDTNVFLDVIQGTGWMERTILFYGVYSDQIYTYFLSNLFESELYYNMPMAYILVAISWVLLSLIAIVKTAAKGFKERLVENEGQFYKYCNLVFGGWDFCIHNDKSAKIKHKALYNEIKGYLEEEKYNEERQLRTRESQILIYFKRLLINVIVFVILIASGVLIYFAFNYSTDRLNEEVSENVEEETRIDINTTHSEKFTLKLYREGGMFFGQLENTLLEFLPFICIVVLNLIVPEIFSYLIQFESYTPAHVLIITLLRTVLLRLSSLAVLLSQMYMYVRDNGFVCSYTKDESSSKLECWETYVGQQLYKLILTDFAVQFVTTFFINLPRAFLARHTNSRCFKIIGEQDFYLPKHVLDIVYTQTIIWMGSFFCPFLPIIGTIFYFLIFYIKKFTCLTNCTPSPVVYKASKSKSLFMSVLLLGFIASIAPVAYSVAEIFPSINCGPYRGYNNVWEFVVQTFDGFPFIVREFIFRMGTSTFAVPAFAVLLFFLYYYWAVAAANRHMVTVLKNQLVLEGHDKQFLLNRLSAFIRQHQKRCERRNRAKNLSNEERTWEEIMQIKAMPVPMNQKRELKARLQNATKLRLQGFEQLQWRQRKVWHRFRIRLSEVVGKLELWQSPMREIEGKFGTGVVSYFLFLRWLLFLNVAISLLIILFLILPTSVLKEVEYDCDGYEPNSTICCSQYYLTKNLTDTNVFLDVIQGTGWMERTILFYGVYSDQIYTYFLSNLFESELYYNMPMAYILVAISWVLLSLIAIVKTAAKGFKERLVENEGQFYKYCNLVFGGWDFCIHNDKSAKIKHKALYNEIKGYLEEEKYNEERQLRTRESQILIYFKRLLINVIVFVILIASGVLIYFAFNYSTDRLNEEVSENVEEETRIDINTTHSEKFTLKLYREGGMFFGQLENTLLEFLPFICIVVLNLIVPEIFSYLIQFESYTPAHVLIITLLRTVLLRLSSLAVLLSQMYMYVRDNGFVCSYTKDESSSKLECWETYVGQQLYKLILTDFAVQFVTTFFINLPRAFLARHTNSRCFKIIGEQDFYLPKHVLDIVYTQTIIWMGSFFCPFLPIIGTIFYFLIFYIKKFTCLTNCTPSPVVYKASKSKSLFMSVLLLGFIASIAPVAYSVAEIFPSINCGPYRGYNNVWEFVVQTFDGFPFIVREFIFRMGTSTFAVPAFAVLLFFLYYYWAVAAANRHMVTVLKNQLVLEGHDKQFLLNRLSAFIRQHQKRCERRNRASFADDDSIRQSSR</sequence>
<keyword evidence="5 7" id="KW-0472">Membrane</keyword>
<feature type="transmembrane region" description="Helical" evidence="7">
    <location>
        <begin position="188"/>
        <end position="210"/>
    </location>
</feature>
<evidence type="ECO:0000256" key="6">
    <source>
        <dbReference type="SAM" id="MobiDB-lite"/>
    </source>
</evidence>
<gene>
    <name evidence="9" type="primary">HaOG215637</name>
    <name evidence="9" type="ORF">B5X24_HaOG215637</name>
</gene>
<name>A0A2W1CMU3_HELAM</name>
<feature type="transmembrane region" description="Helical" evidence="7">
    <location>
        <begin position="462"/>
        <end position="482"/>
    </location>
</feature>
<feature type="transmembrane region" description="Helical" evidence="7">
    <location>
        <begin position="1294"/>
        <end position="1319"/>
    </location>
</feature>
<feature type="region of interest" description="Disordered" evidence="6">
    <location>
        <begin position="52"/>
        <end position="83"/>
    </location>
</feature>